<keyword evidence="2" id="KW-1185">Reference proteome</keyword>
<reference evidence="1 2" key="1">
    <citation type="journal article" date="2019" name="Syst. Appl. Microbiol.">
        <title>Microvirga tunisiensis sp. nov., a root nodule symbiotic bacterium isolated from Lupinus micranthus and L. luteus grown in Northern Tunisia.</title>
        <authorList>
            <person name="Msaddak A."/>
            <person name="Rejili M."/>
            <person name="Duran D."/>
            <person name="Mars M."/>
            <person name="Palacios J.M."/>
            <person name="Ruiz-Argueso T."/>
            <person name="Rey L."/>
            <person name="Imperial J."/>
        </authorList>
    </citation>
    <scope>NUCLEOTIDE SEQUENCE [LARGE SCALE GENOMIC DNA]</scope>
    <source>
        <strain evidence="1 2">Lmie10</strain>
    </source>
</reference>
<dbReference type="Proteomes" id="UP000403266">
    <property type="component" value="Unassembled WGS sequence"/>
</dbReference>
<comment type="caution">
    <text evidence="1">The sequence shown here is derived from an EMBL/GenBank/DDBJ whole genome shotgun (WGS) entry which is preliminary data.</text>
</comment>
<evidence type="ECO:0000313" key="2">
    <source>
        <dbReference type="Proteomes" id="UP000403266"/>
    </source>
</evidence>
<organism evidence="1 2">
    <name type="scientific">Microvirga tunisiensis</name>
    <dbReference type="NCBI Taxonomy" id="2108360"/>
    <lineage>
        <taxon>Bacteria</taxon>
        <taxon>Pseudomonadati</taxon>
        <taxon>Pseudomonadota</taxon>
        <taxon>Alphaproteobacteria</taxon>
        <taxon>Hyphomicrobiales</taxon>
        <taxon>Methylobacteriaceae</taxon>
        <taxon>Microvirga</taxon>
    </lineage>
</organism>
<protein>
    <submittedName>
        <fullName evidence="1">Uncharacterized protein</fullName>
    </submittedName>
</protein>
<accession>A0A5N7MR30</accession>
<proteinExistence type="predicted"/>
<gene>
    <name evidence="1" type="ORF">FS320_29370</name>
</gene>
<dbReference type="AlphaFoldDB" id="A0A5N7MR30"/>
<dbReference type="RefSeq" id="WP_152715802.1">
    <property type="nucleotide sequence ID" value="NZ_VOSJ01000204.1"/>
</dbReference>
<sequence>MPITSGQPSRSAIGNTPRVYPPDLQPLLQSILAALAGIDVVHESEVALIRDSDADEWLKQSVIRRLDERRRERRAPYVRQLAAVEERIRALAA</sequence>
<evidence type="ECO:0000313" key="1">
    <source>
        <dbReference type="EMBL" id="MPR29110.1"/>
    </source>
</evidence>
<dbReference type="OrthoDB" id="8021013at2"/>
<name>A0A5N7MR30_9HYPH</name>
<dbReference type="EMBL" id="VOSK01000199">
    <property type="protein sequence ID" value="MPR29110.1"/>
    <property type="molecule type" value="Genomic_DNA"/>
</dbReference>